<dbReference type="EMBL" id="SSOP01000669">
    <property type="protein sequence ID" value="KAB5587935.1"/>
    <property type="molecule type" value="Genomic_DNA"/>
</dbReference>
<keyword evidence="4" id="KW-1185">Reference proteome</keyword>
<evidence type="ECO:0000256" key="1">
    <source>
        <dbReference type="SAM" id="MobiDB-lite"/>
    </source>
</evidence>
<feature type="region of interest" description="Disordered" evidence="1">
    <location>
        <begin position="390"/>
        <end position="430"/>
    </location>
</feature>
<feature type="compositionally biased region" description="Low complexity" evidence="1">
    <location>
        <begin position="567"/>
        <end position="587"/>
    </location>
</feature>
<dbReference type="OrthoDB" id="3362711at2759"/>
<feature type="transmembrane region" description="Helical" evidence="2">
    <location>
        <begin position="171"/>
        <end position="194"/>
    </location>
</feature>
<keyword evidence="2" id="KW-0812">Transmembrane</keyword>
<keyword evidence="2" id="KW-0472">Membrane</keyword>
<comment type="caution">
    <text evidence="3">The sequence shown here is derived from an EMBL/GenBank/DDBJ whole genome shotgun (WGS) entry which is preliminary data.</text>
</comment>
<organism evidence="3 4">
    <name type="scientific">Ceratobasidium theobromae</name>
    <dbReference type="NCBI Taxonomy" id="1582974"/>
    <lineage>
        <taxon>Eukaryota</taxon>
        <taxon>Fungi</taxon>
        <taxon>Dikarya</taxon>
        <taxon>Basidiomycota</taxon>
        <taxon>Agaricomycotina</taxon>
        <taxon>Agaricomycetes</taxon>
        <taxon>Cantharellales</taxon>
        <taxon>Ceratobasidiaceae</taxon>
        <taxon>Ceratobasidium</taxon>
    </lineage>
</organism>
<proteinExistence type="predicted"/>
<accession>A0A5N5Q888</accession>
<gene>
    <name evidence="3" type="ORF">CTheo_8623</name>
</gene>
<feature type="region of interest" description="Disordered" evidence="1">
    <location>
        <begin position="204"/>
        <end position="230"/>
    </location>
</feature>
<evidence type="ECO:0000256" key="2">
    <source>
        <dbReference type="SAM" id="Phobius"/>
    </source>
</evidence>
<feature type="compositionally biased region" description="Basic and acidic residues" evidence="1">
    <location>
        <begin position="526"/>
        <end position="546"/>
    </location>
</feature>
<evidence type="ECO:0008006" key="5">
    <source>
        <dbReference type="Google" id="ProtNLM"/>
    </source>
</evidence>
<protein>
    <recommendedName>
        <fullName evidence="5">Transmembrane protein</fullName>
    </recommendedName>
</protein>
<feature type="region of interest" description="Disordered" evidence="1">
    <location>
        <begin position="268"/>
        <end position="378"/>
    </location>
</feature>
<dbReference type="Proteomes" id="UP000383932">
    <property type="component" value="Unassembled WGS sequence"/>
</dbReference>
<dbReference type="AlphaFoldDB" id="A0A5N5Q888"/>
<sequence>MSLADSACRNSTQTAWMLSGNRTPCEILQSLVRVCAPSAAVQHLSVDVSCAALGTNSTTPCCCSTVAYALPAGSAKHRNLRAHSQLRTFPGSPAARHILMARGLSSVITSASQQIAIPSWAFVRPSAMDATWNMSRAQLTANVIASTTTSPIPSSSSATSEPHSSNPHPRYYIPATISSVLAFFLLLGMGVWLYRRRNRISSLSRPPPDFEIDGATSGLLPKGSSGRPKSWAWWSNKLGRSRSRRNNNDPSKIDAWRYPFEYTPVSIGSSNSGSGRVGQPAAYYSPYNPPDDQHLRPRPSVDTIRAQGSNGTPRQHHSSTPTPRYSATSLAPGQGFTGPIPPQAVGFASPVMRSASPAPSRYTPTPGPGLVSGNATPNLTNQRSAQFISQQPIPPGYTSAATSYPPLQPPHHYPYTGASAPTTPPQHVFSLSPQIRPQTHLVELQLLPEEYERLRSLYPEMHVRTRRRRQRDGDGAESGSETEAVRERPGLGAGAGAGTRARAGRPRSWSMPVVPVDGPLAPVGSRQEDERDRRPRNGVELREKYARGRRRRGTDCEALESGGQRDSAAANSGAGATASGRSTTPSGVVASGGGGRTRDWEPRRAIDGGISLMGGPPRRH</sequence>
<evidence type="ECO:0000313" key="3">
    <source>
        <dbReference type="EMBL" id="KAB5587935.1"/>
    </source>
</evidence>
<feature type="compositionally biased region" description="Basic and acidic residues" evidence="1">
    <location>
        <begin position="596"/>
        <end position="606"/>
    </location>
</feature>
<name>A0A5N5Q888_9AGAM</name>
<reference evidence="3 4" key="1">
    <citation type="journal article" date="2019" name="Fungal Biol. Biotechnol.">
        <title>Draft genome sequence of fastidious pathogen Ceratobasidium theobromae, which causes vascular-streak dieback in Theobroma cacao.</title>
        <authorList>
            <person name="Ali S.S."/>
            <person name="Asman A."/>
            <person name="Shao J."/>
            <person name="Firmansyah A.P."/>
            <person name="Susilo A.W."/>
            <person name="Rosmana A."/>
            <person name="McMahon P."/>
            <person name="Junaid M."/>
            <person name="Guest D."/>
            <person name="Kheng T.Y."/>
            <person name="Meinhardt L.W."/>
            <person name="Bailey B.A."/>
        </authorList>
    </citation>
    <scope>NUCLEOTIDE SEQUENCE [LARGE SCALE GENOMIC DNA]</scope>
    <source>
        <strain evidence="3 4">CT2</strain>
    </source>
</reference>
<evidence type="ECO:0000313" key="4">
    <source>
        <dbReference type="Proteomes" id="UP000383932"/>
    </source>
</evidence>
<keyword evidence="2" id="KW-1133">Transmembrane helix</keyword>
<feature type="region of interest" description="Disordered" evidence="1">
    <location>
        <begin position="464"/>
        <end position="620"/>
    </location>
</feature>
<feature type="compositionally biased region" description="Polar residues" evidence="1">
    <location>
        <begin position="306"/>
        <end position="331"/>
    </location>
</feature>